<proteinExistence type="predicted"/>
<feature type="region of interest" description="Disordered" evidence="1">
    <location>
        <begin position="1"/>
        <end position="32"/>
    </location>
</feature>
<evidence type="ECO:0000313" key="2">
    <source>
        <dbReference type="EMBL" id="KAG5457315.1"/>
    </source>
</evidence>
<comment type="caution">
    <text evidence="2">The sequence shown here is derived from an EMBL/GenBank/DDBJ whole genome shotgun (WGS) entry which is preliminary data.</text>
</comment>
<feature type="compositionally biased region" description="Basic residues" evidence="1">
    <location>
        <begin position="124"/>
        <end position="133"/>
    </location>
</feature>
<gene>
    <name evidence="2" type="ORF">BJ554DRAFT_2711</name>
</gene>
<dbReference type="OrthoDB" id="7537227at2759"/>
<evidence type="ECO:0000313" key="3">
    <source>
        <dbReference type="Proteomes" id="UP000673691"/>
    </source>
</evidence>
<dbReference type="EMBL" id="JAEFCI010010282">
    <property type="protein sequence ID" value="KAG5457315.1"/>
    <property type="molecule type" value="Genomic_DNA"/>
</dbReference>
<dbReference type="PANTHER" id="PTHR23314">
    <property type="entry name" value="SPERM-ASSOCIATED ANTIGEN 6 ARMADILLO REPEAT-CONTAINING"/>
    <property type="match status" value="1"/>
</dbReference>
<name>A0A8H7ZQB4_9FUNG</name>
<dbReference type="GO" id="GO:0008017">
    <property type="term" value="F:microtubule binding"/>
    <property type="evidence" value="ECO:0007669"/>
    <property type="project" value="TreeGrafter"/>
</dbReference>
<dbReference type="Gene3D" id="1.25.10.10">
    <property type="entry name" value="Leucine-rich Repeat Variant"/>
    <property type="match status" value="1"/>
</dbReference>
<dbReference type="AlphaFoldDB" id="A0A8H7ZQB4"/>
<dbReference type="GO" id="GO:0015630">
    <property type="term" value="C:microtubule cytoskeleton"/>
    <property type="evidence" value="ECO:0007669"/>
    <property type="project" value="TreeGrafter"/>
</dbReference>
<dbReference type="SUPFAM" id="SSF48371">
    <property type="entry name" value="ARM repeat"/>
    <property type="match status" value="1"/>
</dbReference>
<dbReference type="InterPro" id="IPR011989">
    <property type="entry name" value="ARM-like"/>
</dbReference>
<dbReference type="InterPro" id="IPR016024">
    <property type="entry name" value="ARM-type_fold"/>
</dbReference>
<feature type="compositionally biased region" description="Low complexity" evidence="1">
    <location>
        <begin position="89"/>
        <end position="101"/>
    </location>
</feature>
<organism evidence="2 3">
    <name type="scientific">Olpidium bornovanus</name>
    <dbReference type="NCBI Taxonomy" id="278681"/>
    <lineage>
        <taxon>Eukaryota</taxon>
        <taxon>Fungi</taxon>
        <taxon>Fungi incertae sedis</taxon>
        <taxon>Olpidiomycota</taxon>
        <taxon>Olpidiomycotina</taxon>
        <taxon>Olpidiomycetes</taxon>
        <taxon>Olpidiales</taxon>
        <taxon>Olpidiaceae</taxon>
        <taxon>Olpidium</taxon>
    </lineage>
</organism>
<evidence type="ECO:0008006" key="4">
    <source>
        <dbReference type="Google" id="ProtNLM"/>
    </source>
</evidence>
<dbReference type="Proteomes" id="UP000673691">
    <property type="component" value="Unassembled WGS sequence"/>
</dbReference>
<protein>
    <recommendedName>
        <fullName evidence="4">Sperm-associated antigen 6</fullName>
    </recommendedName>
</protein>
<accession>A0A8H7ZQB4</accession>
<feature type="region of interest" description="Disordered" evidence="1">
    <location>
        <begin position="44"/>
        <end position="184"/>
    </location>
</feature>
<keyword evidence="3" id="KW-1185">Reference proteome</keyword>
<reference evidence="2 3" key="1">
    <citation type="journal article" name="Sci. Rep.">
        <title>Genome-scale phylogenetic analyses confirm Olpidium as the closest living zoosporic fungus to the non-flagellated, terrestrial fungi.</title>
        <authorList>
            <person name="Chang Y."/>
            <person name="Rochon D."/>
            <person name="Sekimoto S."/>
            <person name="Wang Y."/>
            <person name="Chovatia M."/>
            <person name="Sandor L."/>
            <person name="Salamov A."/>
            <person name="Grigoriev I.V."/>
            <person name="Stajich J.E."/>
            <person name="Spatafora J.W."/>
        </authorList>
    </citation>
    <scope>NUCLEOTIDE SEQUENCE [LARGE SCALE GENOMIC DNA]</scope>
    <source>
        <strain evidence="2">S191</strain>
    </source>
</reference>
<sequence length="470" mass="49023">MTPERESNAVRGAAPQVLQESRGVRPPGGGEALAGARAVRRRLGGAGSAGVLPRGVRPGREGGGGVGARVHRPAQRRPGAGGGGRRGDPAAGAVRAGARAEPAADRGVRALGHRKAQPGAGPGRGRREHHPVRRPAPGEPGREAQVPGVLGPQPDRKAHRGPGGDGRRRGDLPQRAQLPQGPRRHTAELAQLIVNSGGIAAIVDYVNESRGMARLPGIMALGYIAAFSETLALSVIVSKGVQPLSDALVSETEEHIKAACAWSLGQIGRHSPDHAKTLADHAVLSKLLKVLTSVGKGGEEVGADFKTKTKRALKCILEKTLHLDALEPLLQPSTPPNILKYVVAQFAKILPHDVAARRAFVTSGGLQRVQEIATGLAQAQGGGAQNLSSSKMAEYIRVIDECYPEEIVRYYSPGYSATLLDKIDEYSRMQEFVAGGQNTGGGPGISANAPAQFKSTTVGQEANMAQGVTV</sequence>
<dbReference type="PANTHER" id="PTHR23314:SF0">
    <property type="entry name" value="SPERM-ASSOCIATED ANTIGEN 6"/>
    <property type="match status" value="1"/>
</dbReference>
<dbReference type="GO" id="GO:0003341">
    <property type="term" value="P:cilium movement"/>
    <property type="evidence" value="ECO:0007669"/>
    <property type="project" value="TreeGrafter"/>
</dbReference>
<evidence type="ECO:0000256" key="1">
    <source>
        <dbReference type="SAM" id="MobiDB-lite"/>
    </source>
</evidence>